<dbReference type="EMBL" id="ML993603">
    <property type="protein sequence ID" value="KAF2164583.1"/>
    <property type="molecule type" value="Genomic_DNA"/>
</dbReference>
<proteinExistence type="predicted"/>
<dbReference type="RefSeq" id="XP_033665472.1">
    <property type="nucleotide sequence ID" value="XM_033813287.1"/>
</dbReference>
<organism evidence="1 2">
    <name type="scientific">Zasmidium cellare ATCC 36951</name>
    <dbReference type="NCBI Taxonomy" id="1080233"/>
    <lineage>
        <taxon>Eukaryota</taxon>
        <taxon>Fungi</taxon>
        <taxon>Dikarya</taxon>
        <taxon>Ascomycota</taxon>
        <taxon>Pezizomycotina</taxon>
        <taxon>Dothideomycetes</taxon>
        <taxon>Dothideomycetidae</taxon>
        <taxon>Mycosphaerellales</taxon>
        <taxon>Mycosphaerellaceae</taxon>
        <taxon>Zasmidium</taxon>
    </lineage>
</organism>
<name>A0A6A6CCW5_ZASCE</name>
<evidence type="ECO:0000313" key="1">
    <source>
        <dbReference type="EMBL" id="KAF2164583.1"/>
    </source>
</evidence>
<evidence type="ECO:0000313" key="2">
    <source>
        <dbReference type="Proteomes" id="UP000799537"/>
    </source>
</evidence>
<dbReference type="Proteomes" id="UP000799537">
    <property type="component" value="Unassembled WGS sequence"/>
</dbReference>
<dbReference type="GeneID" id="54566559"/>
<dbReference type="AlphaFoldDB" id="A0A6A6CCW5"/>
<sequence length="186" mass="20494">MALASAMHAVAWSVPLQSSRRDVAGEDGGGLASDATYFRSRERSAFSHPARVAALPRGVCRSYRRPCSDLKRRCMNGDIVVSMPGGVLEGAGVHQGGGKGGRTMVWTSGRWLCGEMREQKYELNDGWGRRRRVQSSVGTGGIWCQAWRHTRVGVVCVRRLACLPSNTRQQWNTDGRTAPHHDDVCR</sequence>
<protein>
    <submittedName>
        <fullName evidence="1">Uncharacterized protein</fullName>
    </submittedName>
</protein>
<gene>
    <name evidence="1" type="ORF">M409DRAFT_56416</name>
</gene>
<accession>A0A6A6CCW5</accession>
<reference evidence="1" key="1">
    <citation type="journal article" date="2020" name="Stud. Mycol.">
        <title>101 Dothideomycetes genomes: a test case for predicting lifestyles and emergence of pathogens.</title>
        <authorList>
            <person name="Haridas S."/>
            <person name="Albert R."/>
            <person name="Binder M."/>
            <person name="Bloem J."/>
            <person name="Labutti K."/>
            <person name="Salamov A."/>
            <person name="Andreopoulos B."/>
            <person name="Baker S."/>
            <person name="Barry K."/>
            <person name="Bills G."/>
            <person name="Bluhm B."/>
            <person name="Cannon C."/>
            <person name="Castanera R."/>
            <person name="Culley D."/>
            <person name="Daum C."/>
            <person name="Ezra D."/>
            <person name="Gonzalez J."/>
            <person name="Henrissat B."/>
            <person name="Kuo A."/>
            <person name="Liang C."/>
            <person name="Lipzen A."/>
            <person name="Lutzoni F."/>
            <person name="Magnuson J."/>
            <person name="Mondo S."/>
            <person name="Nolan M."/>
            <person name="Ohm R."/>
            <person name="Pangilinan J."/>
            <person name="Park H.-J."/>
            <person name="Ramirez L."/>
            <person name="Alfaro M."/>
            <person name="Sun H."/>
            <person name="Tritt A."/>
            <person name="Yoshinaga Y."/>
            <person name="Zwiers L.-H."/>
            <person name="Turgeon B."/>
            <person name="Goodwin S."/>
            <person name="Spatafora J."/>
            <person name="Crous P."/>
            <person name="Grigoriev I."/>
        </authorList>
    </citation>
    <scope>NUCLEOTIDE SEQUENCE</scope>
    <source>
        <strain evidence="1">ATCC 36951</strain>
    </source>
</reference>
<keyword evidence="2" id="KW-1185">Reference proteome</keyword>